<organism evidence="3 4">
    <name type="scientific">Photobacterium marinum</name>
    <dbReference type="NCBI Taxonomy" id="1056511"/>
    <lineage>
        <taxon>Bacteria</taxon>
        <taxon>Pseudomonadati</taxon>
        <taxon>Pseudomonadota</taxon>
        <taxon>Gammaproteobacteria</taxon>
        <taxon>Vibrionales</taxon>
        <taxon>Vibrionaceae</taxon>
        <taxon>Photobacterium</taxon>
    </lineage>
</organism>
<reference evidence="3 4" key="1">
    <citation type="submission" date="2012-12" db="EMBL/GenBank/DDBJ databases">
        <title>Genome Assembly of Photobacterium sp. AK15.</title>
        <authorList>
            <person name="Khatri I."/>
            <person name="Vaidya B."/>
            <person name="Srinivas T.N.R."/>
            <person name="Subramanian S."/>
            <person name="Pinnaka A."/>
        </authorList>
    </citation>
    <scope>NUCLEOTIDE SEQUENCE [LARGE SCALE GENOMIC DNA]</scope>
    <source>
        <strain evidence="3 4">AK15</strain>
    </source>
</reference>
<dbReference type="OrthoDB" id="61481at2"/>
<feature type="domain" description="XdhC Rossmann" evidence="2">
    <location>
        <begin position="108"/>
        <end position="250"/>
    </location>
</feature>
<dbReference type="InterPro" id="IPR014308">
    <property type="entry name" value="Xanthine_DH_XdhC"/>
</dbReference>
<dbReference type="InterPro" id="IPR052698">
    <property type="entry name" value="MoCofactor_Util/Proc"/>
</dbReference>
<dbReference type="Pfam" id="PF02625">
    <property type="entry name" value="XdhC_CoxI"/>
    <property type="match status" value="1"/>
</dbReference>
<dbReference type="Proteomes" id="UP000011134">
    <property type="component" value="Unassembled WGS sequence"/>
</dbReference>
<gene>
    <name evidence="3" type="ORF">C942_04321</name>
</gene>
<dbReference type="RefSeq" id="WP_007463423.1">
    <property type="nucleotide sequence ID" value="NZ_AMZO01000006.1"/>
</dbReference>
<evidence type="ECO:0000259" key="2">
    <source>
        <dbReference type="Pfam" id="PF13478"/>
    </source>
</evidence>
<dbReference type="NCBIfam" id="TIGR02964">
    <property type="entry name" value="xanthine_xdhC"/>
    <property type="match status" value="1"/>
</dbReference>
<evidence type="ECO:0000259" key="1">
    <source>
        <dbReference type="Pfam" id="PF02625"/>
    </source>
</evidence>
<dbReference type="EMBL" id="AMZO01000006">
    <property type="protein sequence ID" value="ELR66623.1"/>
    <property type="molecule type" value="Genomic_DNA"/>
</dbReference>
<dbReference type="PANTHER" id="PTHR30388">
    <property type="entry name" value="ALDEHYDE OXIDOREDUCTASE MOLYBDENUM COFACTOR ASSEMBLY PROTEIN"/>
    <property type="match status" value="1"/>
</dbReference>
<evidence type="ECO:0000313" key="3">
    <source>
        <dbReference type="EMBL" id="ELR66623.1"/>
    </source>
</evidence>
<dbReference type="Pfam" id="PF13478">
    <property type="entry name" value="XdhC_C"/>
    <property type="match status" value="1"/>
</dbReference>
<name>L8JED0_9GAMM</name>
<comment type="caution">
    <text evidence="3">The sequence shown here is derived from an EMBL/GenBank/DDBJ whole genome shotgun (WGS) entry which is preliminary data.</text>
</comment>
<feature type="domain" description="XdhC- CoxI" evidence="1">
    <location>
        <begin position="15"/>
        <end position="79"/>
    </location>
</feature>
<dbReference type="AlphaFoldDB" id="L8JED0"/>
<dbReference type="InterPro" id="IPR027051">
    <property type="entry name" value="XdhC_Rossmann_dom"/>
</dbReference>
<dbReference type="PATRIC" id="fig|1056511.3.peg.1150"/>
<keyword evidence="4" id="KW-1185">Reference proteome</keyword>
<evidence type="ECO:0000313" key="4">
    <source>
        <dbReference type="Proteomes" id="UP000011134"/>
    </source>
</evidence>
<dbReference type="InterPro" id="IPR003777">
    <property type="entry name" value="XdhC_CoxI"/>
</dbReference>
<proteinExistence type="predicted"/>
<dbReference type="Gene3D" id="3.40.50.720">
    <property type="entry name" value="NAD(P)-binding Rossmann-like Domain"/>
    <property type="match status" value="1"/>
</dbReference>
<accession>L8JED0</accession>
<sequence>MPDDNWIYELASFYDQGLACVIVTVLENRGSVPRDIGAKMLVTQDSVIASVGGGRLEFKAIEIAREMLEEGENQLKLETFNLSARLGQCCGGITTLSFEPVVRNHFHLALFGAGHVAKALIKIISTLPFQITWIDSRSHVFPEHIPTSVTKSVSDDPVTEISQIPTASYYLVMTHNHQLDFEITRAILKRNDFAYFGLIGSATKCERFRHQLSQSGFSQEVIDKITCPVGLNAVKGKHPSEIAVSIAAQLIVHYQNQPQHQQISDK</sequence>
<dbReference type="PANTHER" id="PTHR30388:SF6">
    <property type="entry name" value="XANTHINE DEHYDROGENASE SUBUNIT A-RELATED"/>
    <property type="match status" value="1"/>
</dbReference>
<protein>
    <submittedName>
        <fullName evidence="3">XdhC protein</fullName>
    </submittedName>
</protein>